<keyword evidence="2" id="KW-1185">Reference proteome</keyword>
<evidence type="ECO:0000313" key="2">
    <source>
        <dbReference type="Proteomes" id="UP000482800"/>
    </source>
</evidence>
<protein>
    <submittedName>
        <fullName evidence="1">Uncharacterized protein</fullName>
    </submittedName>
</protein>
<evidence type="ECO:0000313" key="1">
    <source>
        <dbReference type="EMBL" id="GFJ77296.1"/>
    </source>
</evidence>
<gene>
    <name evidence="1" type="ORF">Phou_014760</name>
</gene>
<name>A0A6V8K5N4_9ACTN</name>
<proteinExistence type="predicted"/>
<dbReference type="EMBL" id="BLPF01000001">
    <property type="protein sequence ID" value="GFJ77296.1"/>
    <property type="molecule type" value="Genomic_DNA"/>
</dbReference>
<sequence>MVRTVAPAASPSAVAKLPRVRVGPDPSPATLVTPFSGANGPLALTRPGAPANASCRTRLAARTDPVALAAQLRDRAEGGVLHKIERRRATRVIMA</sequence>
<dbReference type="Proteomes" id="UP000482800">
    <property type="component" value="Unassembled WGS sequence"/>
</dbReference>
<reference evidence="1 2" key="2">
    <citation type="submission" date="2020-03" db="EMBL/GenBank/DDBJ databases">
        <authorList>
            <person name="Ichikawa N."/>
            <person name="Kimura A."/>
            <person name="Kitahashi Y."/>
            <person name="Uohara A."/>
        </authorList>
    </citation>
    <scope>NUCLEOTIDE SEQUENCE [LARGE SCALE GENOMIC DNA]</scope>
    <source>
        <strain evidence="1 2">NBRC 108639</strain>
    </source>
</reference>
<dbReference type="AlphaFoldDB" id="A0A6V8K5N4"/>
<comment type="caution">
    <text evidence="1">The sequence shown here is derived from an EMBL/GenBank/DDBJ whole genome shotgun (WGS) entry which is preliminary data.</text>
</comment>
<accession>A0A6V8K5N4</accession>
<reference evidence="1 2" key="1">
    <citation type="submission" date="2020-03" db="EMBL/GenBank/DDBJ databases">
        <title>Whole genome shotgun sequence of Phytohabitans houttuyneae NBRC 108639.</title>
        <authorList>
            <person name="Komaki H."/>
            <person name="Tamura T."/>
        </authorList>
    </citation>
    <scope>NUCLEOTIDE SEQUENCE [LARGE SCALE GENOMIC DNA]</scope>
    <source>
        <strain evidence="1 2">NBRC 108639</strain>
    </source>
</reference>
<organism evidence="1 2">
    <name type="scientific">Phytohabitans houttuyneae</name>
    <dbReference type="NCBI Taxonomy" id="1076126"/>
    <lineage>
        <taxon>Bacteria</taxon>
        <taxon>Bacillati</taxon>
        <taxon>Actinomycetota</taxon>
        <taxon>Actinomycetes</taxon>
        <taxon>Micromonosporales</taxon>
        <taxon>Micromonosporaceae</taxon>
    </lineage>
</organism>